<feature type="binding site" evidence="14">
    <location>
        <position position="342"/>
    </location>
    <ligand>
        <name>S-adenosyl-L-methionine</name>
        <dbReference type="ChEBI" id="CHEBI:59789"/>
    </ligand>
</feature>
<feature type="domain" description="SAM-dependent MTase RsmB/NOP-type" evidence="15">
    <location>
        <begin position="182"/>
        <end position="460"/>
    </location>
</feature>
<comment type="similarity">
    <text evidence="3 14">Belongs to the class I-like SAM-binding methyltransferase superfamily. RsmB/NOP family.</text>
</comment>
<evidence type="ECO:0000256" key="12">
    <source>
        <dbReference type="ARBA" id="ARBA00031088"/>
    </source>
</evidence>
<dbReference type="InterPro" id="IPR048019">
    <property type="entry name" value="RsmB-like_N"/>
</dbReference>
<evidence type="ECO:0000256" key="2">
    <source>
        <dbReference type="ARBA" id="ARBA00004496"/>
    </source>
</evidence>
<protein>
    <recommendedName>
        <fullName evidence="4">16S rRNA (cytosine(967)-C(5))-methyltransferase</fullName>
        <ecNumber evidence="4">2.1.1.176</ecNumber>
    </recommendedName>
    <alternativeName>
        <fullName evidence="11">16S rRNA m5C967 methyltransferase</fullName>
    </alternativeName>
    <alternativeName>
        <fullName evidence="12">rRNA (cytosine-C(5)-)-methyltransferase RsmB</fullName>
    </alternativeName>
</protein>
<evidence type="ECO:0000259" key="15">
    <source>
        <dbReference type="PROSITE" id="PS51686"/>
    </source>
</evidence>
<dbReference type="FunFam" id="3.30.70.1170:FF:000003">
    <property type="entry name" value="16S rRNA (Cytosine(967)-C(5))-methyltransferase RsmB"/>
    <property type="match status" value="1"/>
</dbReference>
<dbReference type="InterPro" id="IPR001678">
    <property type="entry name" value="MeTrfase_RsmB-F_NOP2_dom"/>
</dbReference>
<dbReference type="GeneID" id="64219503"/>
<dbReference type="Pfam" id="PF01029">
    <property type="entry name" value="NusB"/>
    <property type="match status" value="1"/>
</dbReference>
<name>A0A2L1UFQ4_9BACL</name>
<evidence type="ECO:0000256" key="11">
    <source>
        <dbReference type="ARBA" id="ARBA00030399"/>
    </source>
</evidence>
<evidence type="ECO:0000256" key="1">
    <source>
        <dbReference type="ARBA" id="ARBA00002724"/>
    </source>
</evidence>
<dbReference type="SUPFAM" id="SSF48013">
    <property type="entry name" value="NusB-like"/>
    <property type="match status" value="1"/>
</dbReference>
<dbReference type="GO" id="GO:0003723">
    <property type="term" value="F:RNA binding"/>
    <property type="evidence" value="ECO:0007669"/>
    <property type="project" value="UniProtKB-UniRule"/>
</dbReference>
<evidence type="ECO:0000256" key="3">
    <source>
        <dbReference type="ARBA" id="ARBA00007494"/>
    </source>
</evidence>
<accession>A0A2L1UFQ4</accession>
<dbReference type="Gene3D" id="3.30.70.1170">
    <property type="entry name" value="Sun protein, domain 3"/>
    <property type="match status" value="1"/>
</dbReference>
<evidence type="ECO:0000256" key="9">
    <source>
        <dbReference type="ARBA" id="ARBA00022691"/>
    </source>
</evidence>
<dbReference type="PANTHER" id="PTHR22807:SF53">
    <property type="entry name" value="RIBOSOMAL RNA SMALL SUBUNIT METHYLTRANSFERASE B-RELATED"/>
    <property type="match status" value="1"/>
</dbReference>
<dbReference type="EC" id="2.1.1.176" evidence="4"/>
<feature type="binding site" evidence="14">
    <location>
        <position position="296"/>
    </location>
    <ligand>
        <name>S-adenosyl-L-methionine</name>
        <dbReference type="ChEBI" id="CHEBI:59789"/>
    </ligand>
</feature>
<dbReference type="InterPro" id="IPR049560">
    <property type="entry name" value="MeTrfase_RsmB-F_NOP2_cat"/>
</dbReference>
<keyword evidence="6" id="KW-0698">rRNA processing</keyword>
<dbReference type="EMBL" id="CP019655">
    <property type="protein sequence ID" value="AVF26987.1"/>
    <property type="molecule type" value="Genomic_DNA"/>
</dbReference>
<sequence length="461" mass="52302">MNQKKPTTNILKVRTAREAALQVLLEVEKEHAYSNLMLNKVLRHADLSRQDAGLATEIVYGTIQRLNTIDCFLARFVKKGLDKLEPWVKCLLRLSFYQLYYLDRIPDHAAVNEAVKIAKKRGHQGISGMVNGVLRNVIRQKGDLLLPADLSPIRRIALEQSHPDWLVRRWVEQYGEEKTAEMCLANNKAPKISIRNNILKHCREELIERLLDEGIQAEASFLAPQGIIITGGGNMALTKEYANGDYSIQDESSMLVAELVDPKEGMIVLDCCAAPGGKTTHLAEKMNNKGIVKAFDLYEHKEQLIQEQAERLQLTSVETAVADARKLGERFNRETFDRILLDAPCSGLGVIRRKPDLKWMKKEQDIEEIRKVQQDLLCAVPGLLKPGGILVYSTCTVEIAENEDQVNRFLEKHPDFIPVLEPVPGWPPELNVQLMNRGMVQIFPQDYQSDGFFMVRLRKKS</sequence>
<dbReference type="Proteomes" id="UP000239833">
    <property type="component" value="Chromosome"/>
</dbReference>
<dbReference type="CDD" id="cd02440">
    <property type="entry name" value="AdoMet_MTases"/>
    <property type="match status" value="1"/>
</dbReference>
<feature type="active site" description="Nucleophile" evidence="14">
    <location>
        <position position="395"/>
    </location>
</feature>
<dbReference type="CDD" id="cd00620">
    <property type="entry name" value="Methyltransferase_Sun"/>
    <property type="match status" value="1"/>
</dbReference>
<dbReference type="GO" id="GO:0005737">
    <property type="term" value="C:cytoplasm"/>
    <property type="evidence" value="ECO:0007669"/>
    <property type="project" value="UniProtKB-SubCell"/>
</dbReference>
<evidence type="ECO:0000256" key="14">
    <source>
        <dbReference type="PROSITE-ProRule" id="PRU01023"/>
    </source>
</evidence>
<keyword evidence="7 14" id="KW-0489">Methyltransferase</keyword>
<dbReference type="InterPro" id="IPR029063">
    <property type="entry name" value="SAM-dependent_MTases_sf"/>
</dbReference>
<dbReference type="InterPro" id="IPR004573">
    <property type="entry name" value="rRNA_ssu_MeTfrase_B"/>
</dbReference>
<keyword evidence="10 14" id="KW-0694">RNA-binding</keyword>
<keyword evidence="8 14" id="KW-0808">Transferase</keyword>
<keyword evidence="5" id="KW-0963">Cytoplasm</keyword>
<dbReference type="PANTHER" id="PTHR22807">
    <property type="entry name" value="NOP2 YEAST -RELATED NOL1/NOP2/FMU SUN DOMAIN-CONTAINING"/>
    <property type="match status" value="1"/>
</dbReference>
<evidence type="ECO:0000256" key="6">
    <source>
        <dbReference type="ARBA" id="ARBA00022552"/>
    </source>
</evidence>
<evidence type="ECO:0000256" key="5">
    <source>
        <dbReference type="ARBA" id="ARBA00022490"/>
    </source>
</evidence>
<dbReference type="Pfam" id="PF01189">
    <property type="entry name" value="Methyltr_RsmB-F"/>
    <property type="match status" value="1"/>
</dbReference>
<dbReference type="PROSITE" id="PS01153">
    <property type="entry name" value="NOL1_NOP2_SUN"/>
    <property type="match status" value="1"/>
</dbReference>
<dbReference type="InterPro" id="IPR035926">
    <property type="entry name" value="NusB-like_sf"/>
</dbReference>
<dbReference type="NCBIfam" id="NF011494">
    <property type="entry name" value="PRK14902.1"/>
    <property type="match status" value="1"/>
</dbReference>
<dbReference type="Gene3D" id="1.10.940.10">
    <property type="entry name" value="NusB-like"/>
    <property type="match status" value="1"/>
</dbReference>
<dbReference type="NCBIfam" id="TIGR00563">
    <property type="entry name" value="rsmB"/>
    <property type="match status" value="1"/>
</dbReference>
<comment type="function">
    <text evidence="1">Specifically methylates the cytosine at position 967 (m5C967) of 16S rRNA.</text>
</comment>
<dbReference type="RefSeq" id="WP_079940770.1">
    <property type="nucleotide sequence ID" value="NZ_CP019655.1"/>
</dbReference>
<dbReference type="GO" id="GO:0006355">
    <property type="term" value="P:regulation of DNA-templated transcription"/>
    <property type="evidence" value="ECO:0007669"/>
    <property type="project" value="InterPro"/>
</dbReference>
<reference evidence="17" key="1">
    <citation type="submission" date="2017-02" db="EMBL/GenBank/DDBJ databases">
        <title>Delineation of Paenibacillus larvae strains originating from foulbrood outbreaks.</title>
        <authorList>
            <person name="Beims H."/>
            <person name="Bunk B."/>
            <person name="Sproeer C."/>
            <person name="Mohr K.I."/>
            <person name="Pradella S."/>
            <person name="Guenther G."/>
            <person name="Rohde M."/>
            <person name="von der Ohe W."/>
            <person name="Steinert M."/>
        </authorList>
    </citation>
    <scope>NUCLEOTIDE SEQUENCE [LARGE SCALE GENOMIC DNA]</scope>
    <source>
        <strain evidence="17">Eric_III</strain>
    </source>
</reference>
<dbReference type="AlphaFoldDB" id="A0A2L1UFQ4"/>
<dbReference type="STRING" id="147375.BXP28_02655"/>
<keyword evidence="9 14" id="KW-0949">S-adenosyl-L-methionine</keyword>
<dbReference type="InterPro" id="IPR023267">
    <property type="entry name" value="RCMT"/>
</dbReference>
<evidence type="ECO:0000256" key="8">
    <source>
        <dbReference type="ARBA" id="ARBA00022679"/>
    </source>
</evidence>
<proteinExistence type="inferred from homology"/>
<evidence type="ECO:0000313" key="17">
    <source>
        <dbReference type="Proteomes" id="UP000239833"/>
    </source>
</evidence>
<dbReference type="PROSITE" id="PS51686">
    <property type="entry name" value="SAM_MT_RSMB_NOP"/>
    <property type="match status" value="1"/>
</dbReference>
<dbReference type="Gene3D" id="3.40.50.150">
    <property type="entry name" value="Vaccinia Virus protein VP39"/>
    <property type="match status" value="1"/>
</dbReference>
<dbReference type="InterPro" id="IPR006027">
    <property type="entry name" value="NusB_RsmB_TIM44"/>
</dbReference>
<gene>
    <name evidence="16" type="primary">rsmB</name>
    <name evidence="16" type="ORF">ERICIII_02852</name>
</gene>
<evidence type="ECO:0000313" key="16">
    <source>
        <dbReference type="EMBL" id="AVF26987.1"/>
    </source>
</evidence>
<dbReference type="GO" id="GO:0008649">
    <property type="term" value="F:rRNA methyltransferase activity"/>
    <property type="evidence" value="ECO:0007669"/>
    <property type="project" value="InterPro"/>
</dbReference>
<dbReference type="FunFam" id="1.10.940.10:FF:000006">
    <property type="entry name" value="16S rRNA (Cytosine(967)-C(5))-methyltransferase RsmB"/>
    <property type="match status" value="1"/>
</dbReference>
<dbReference type="InterPro" id="IPR018314">
    <property type="entry name" value="RsmB/NOL1/NOP2-like_CS"/>
</dbReference>
<organism evidence="16 17">
    <name type="scientific">Paenibacillus larvae subsp. larvae</name>
    <dbReference type="NCBI Taxonomy" id="147375"/>
    <lineage>
        <taxon>Bacteria</taxon>
        <taxon>Bacillati</taxon>
        <taxon>Bacillota</taxon>
        <taxon>Bacilli</taxon>
        <taxon>Bacillales</taxon>
        <taxon>Paenibacillaceae</taxon>
        <taxon>Paenibacillus</taxon>
    </lineage>
</organism>
<evidence type="ECO:0000256" key="10">
    <source>
        <dbReference type="ARBA" id="ARBA00022884"/>
    </source>
</evidence>
<comment type="subcellular location">
    <subcellularLocation>
        <location evidence="2">Cytoplasm</location>
    </subcellularLocation>
</comment>
<evidence type="ECO:0000256" key="13">
    <source>
        <dbReference type="ARBA" id="ARBA00047283"/>
    </source>
</evidence>
<comment type="catalytic activity">
    <reaction evidence="13">
        <text>cytidine(967) in 16S rRNA + S-adenosyl-L-methionine = 5-methylcytidine(967) in 16S rRNA + S-adenosyl-L-homocysteine + H(+)</text>
        <dbReference type="Rhea" id="RHEA:42748"/>
        <dbReference type="Rhea" id="RHEA-COMP:10219"/>
        <dbReference type="Rhea" id="RHEA-COMP:10220"/>
        <dbReference type="ChEBI" id="CHEBI:15378"/>
        <dbReference type="ChEBI" id="CHEBI:57856"/>
        <dbReference type="ChEBI" id="CHEBI:59789"/>
        <dbReference type="ChEBI" id="CHEBI:74483"/>
        <dbReference type="ChEBI" id="CHEBI:82748"/>
        <dbReference type="EC" id="2.1.1.176"/>
    </reaction>
</comment>
<evidence type="ECO:0000256" key="4">
    <source>
        <dbReference type="ARBA" id="ARBA00012140"/>
    </source>
</evidence>
<feature type="binding site" evidence="14">
    <location>
        <begin position="272"/>
        <end position="278"/>
    </location>
    <ligand>
        <name>S-adenosyl-L-methionine</name>
        <dbReference type="ChEBI" id="CHEBI:59789"/>
    </ligand>
</feature>
<dbReference type="InterPro" id="IPR054728">
    <property type="entry name" value="RsmB-like_ferredoxin"/>
</dbReference>
<evidence type="ECO:0000256" key="7">
    <source>
        <dbReference type="ARBA" id="ARBA00022603"/>
    </source>
</evidence>
<dbReference type="PRINTS" id="PR02008">
    <property type="entry name" value="RCMTFAMILY"/>
</dbReference>
<dbReference type="FunFam" id="3.40.50.150:FF:000257">
    <property type="entry name" value="16S rRNA methyltransferase"/>
    <property type="match status" value="1"/>
</dbReference>
<dbReference type="SUPFAM" id="SSF53335">
    <property type="entry name" value="S-adenosyl-L-methionine-dependent methyltransferases"/>
    <property type="match status" value="1"/>
</dbReference>
<feature type="binding site" evidence="14">
    <location>
        <position position="323"/>
    </location>
    <ligand>
        <name>S-adenosyl-L-methionine</name>
        <dbReference type="ChEBI" id="CHEBI:59789"/>
    </ligand>
</feature>
<dbReference type="Pfam" id="PF22458">
    <property type="entry name" value="RsmF-B_ferredox"/>
    <property type="match status" value="1"/>
</dbReference>